<evidence type="ECO:0000256" key="7">
    <source>
        <dbReference type="ARBA" id="ARBA00023098"/>
    </source>
</evidence>
<evidence type="ECO:0000256" key="3">
    <source>
        <dbReference type="ARBA" id="ARBA00022723"/>
    </source>
</evidence>
<dbReference type="InterPro" id="IPR016205">
    <property type="entry name" value="Glycerol_DH"/>
</dbReference>
<proteinExistence type="predicted"/>
<evidence type="ECO:0000313" key="11">
    <source>
        <dbReference type="Proteomes" id="UP001597183"/>
    </source>
</evidence>
<keyword evidence="4" id="KW-0521">NADP</keyword>
<keyword evidence="2" id="KW-0444">Lipid biosynthesis</keyword>
<dbReference type="Pfam" id="PF13685">
    <property type="entry name" value="Fe-ADH_2"/>
    <property type="match status" value="1"/>
</dbReference>
<dbReference type="InterPro" id="IPR032837">
    <property type="entry name" value="G1PDH"/>
</dbReference>
<evidence type="ECO:0000256" key="2">
    <source>
        <dbReference type="ARBA" id="ARBA00022516"/>
    </source>
</evidence>
<keyword evidence="9" id="KW-1208">Phospholipid metabolism</keyword>
<sequence>MDDLDHIGLERSDVIVTSPRAWQTVSSRFPKDVRLLDADGLAVHGASRIVAVGAGRTMDRAKILAADSGLPLITIPTVLATDAAFSSVAAFRDRGFVEYRETGLPEAVVIDSKVLAQAPLAWHRWGLGDLISVVSALSDRRTITGVDPYVEEAAAVLVGDTLKWAGEATDDLVALADLLVRKVELGLAVDAAWLEEGTEHYLAYLLETKINKSLWHGELILALMPVCAAVQQWPASQVATVSDALRACGAVRPARCLLTSAAFVDMVNSMPEYCREHGYDNTVLRDDRVLDEIRTEAIRAWETGW</sequence>
<dbReference type="PANTHER" id="PTHR43616:SF5">
    <property type="entry name" value="GLYCEROL DEHYDROGENASE 1"/>
    <property type="match status" value="1"/>
</dbReference>
<dbReference type="Proteomes" id="UP001597183">
    <property type="component" value="Unassembled WGS sequence"/>
</dbReference>
<comment type="caution">
    <text evidence="10">The sequence shown here is derived from an EMBL/GenBank/DDBJ whole genome shotgun (WGS) entry which is preliminary data.</text>
</comment>
<reference evidence="11" key="1">
    <citation type="journal article" date="2019" name="Int. J. Syst. Evol. Microbiol.">
        <title>The Global Catalogue of Microorganisms (GCM) 10K type strain sequencing project: providing services to taxonomists for standard genome sequencing and annotation.</title>
        <authorList>
            <consortium name="The Broad Institute Genomics Platform"/>
            <consortium name="The Broad Institute Genome Sequencing Center for Infectious Disease"/>
            <person name="Wu L."/>
            <person name="Ma J."/>
        </authorList>
    </citation>
    <scope>NUCLEOTIDE SEQUENCE [LARGE SCALE GENOMIC DNA]</scope>
    <source>
        <strain evidence="11">CCM 7526</strain>
    </source>
</reference>
<evidence type="ECO:0000256" key="4">
    <source>
        <dbReference type="ARBA" id="ARBA00022857"/>
    </source>
</evidence>
<protein>
    <submittedName>
        <fullName evidence="10">Iron-containing alcohol dehydrogenase</fullName>
    </submittedName>
</protein>
<evidence type="ECO:0000256" key="1">
    <source>
        <dbReference type="ARBA" id="ARBA00022490"/>
    </source>
</evidence>
<keyword evidence="3" id="KW-0479">Metal-binding</keyword>
<evidence type="ECO:0000313" key="10">
    <source>
        <dbReference type="EMBL" id="MFD1373429.1"/>
    </source>
</evidence>
<dbReference type="EMBL" id="JBHTMK010000067">
    <property type="protein sequence ID" value="MFD1373429.1"/>
    <property type="molecule type" value="Genomic_DNA"/>
</dbReference>
<keyword evidence="11" id="KW-1185">Reference proteome</keyword>
<accession>A0ABW4ARN2</accession>
<name>A0ABW4ARN2_9ACTN</name>
<keyword evidence="7" id="KW-0443">Lipid metabolism</keyword>
<keyword evidence="8" id="KW-0594">Phospholipid biosynthesis</keyword>
<evidence type="ECO:0000256" key="8">
    <source>
        <dbReference type="ARBA" id="ARBA00023209"/>
    </source>
</evidence>
<evidence type="ECO:0000256" key="9">
    <source>
        <dbReference type="ARBA" id="ARBA00023264"/>
    </source>
</evidence>
<dbReference type="RefSeq" id="WP_317796745.1">
    <property type="nucleotide sequence ID" value="NZ_AP028461.1"/>
</dbReference>
<keyword evidence="1" id="KW-0963">Cytoplasm</keyword>
<dbReference type="Gene3D" id="1.20.1090.10">
    <property type="entry name" value="Dehydroquinate synthase-like - alpha domain"/>
    <property type="match status" value="1"/>
</dbReference>
<dbReference type="SUPFAM" id="SSF56796">
    <property type="entry name" value="Dehydroquinate synthase-like"/>
    <property type="match status" value="1"/>
</dbReference>
<evidence type="ECO:0000256" key="6">
    <source>
        <dbReference type="ARBA" id="ARBA00023027"/>
    </source>
</evidence>
<keyword evidence="6" id="KW-0520">NAD</keyword>
<gene>
    <name evidence="10" type="ORF">ACFQ5G_49560</name>
</gene>
<dbReference type="Gene3D" id="3.40.50.1970">
    <property type="match status" value="1"/>
</dbReference>
<organism evidence="10 11">
    <name type="scientific">Actinoplanes sichuanensis</name>
    <dbReference type="NCBI Taxonomy" id="512349"/>
    <lineage>
        <taxon>Bacteria</taxon>
        <taxon>Bacillati</taxon>
        <taxon>Actinomycetota</taxon>
        <taxon>Actinomycetes</taxon>
        <taxon>Micromonosporales</taxon>
        <taxon>Micromonosporaceae</taxon>
        <taxon>Actinoplanes</taxon>
    </lineage>
</organism>
<keyword evidence="5" id="KW-0560">Oxidoreductase</keyword>
<evidence type="ECO:0000256" key="5">
    <source>
        <dbReference type="ARBA" id="ARBA00023002"/>
    </source>
</evidence>
<dbReference type="PANTHER" id="PTHR43616">
    <property type="entry name" value="GLYCEROL DEHYDROGENASE"/>
    <property type="match status" value="1"/>
</dbReference>